<name>A0ABS0LZG4_9GAMM</name>
<comment type="caution">
    <text evidence="1">The sequence shown here is derived from an EMBL/GenBank/DDBJ whole genome shotgun (WGS) entry which is preliminary data.</text>
</comment>
<dbReference type="RefSeq" id="WP_197667783.1">
    <property type="nucleotide sequence ID" value="NZ_JADUMB010000003.1"/>
</dbReference>
<organism evidence="1 2">
    <name type="scientific">Serratia surfactantfaciens</name>
    <dbReference type="NCBI Taxonomy" id="2741499"/>
    <lineage>
        <taxon>Bacteria</taxon>
        <taxon>Pseudomonadati</taxon>
        <taxon>Pseudomonadota</taxon>
        <taxon>Gammaproteobacteria</taxon>
        <taxon>Enterobacterales</taxon>
        <taxon>Yersiniaceae</taxon>
        <taxon>Serratia</taxon>
    </lineage>
</organism>
<proteinExistence type="predicted"/>
<accession>A0ABS0LZG4</accession>
<dbReference type="Proteomes" id="UP000635335">
    <property type="component" value="Unassembled WGS sequence"/>
</dbReference>
<reference evidence="1 2" key="1">
    <citation type="submission" date="2020-11" db="EMBL/GenBank/DDBJ databases">
        <title>Enhanced detection system for hospital associated transmission using whole genome sequencing surveillance.</title>
        <authorList>
            <person name="Harrison L.H."/>
            <person name="Van Tyne D."/>
            <person name="Marsh J.W."/>
            <person name="Griffith M.P."/>
            <person name="Snyder D.J."/>
            <person name="Cooper V.S."/>
            <person name="Mustapha M."/>
        </authorList>
    </citation>
    <scope>NUCLEOTIDE SEQUENCE [LARGE SCALE GENOMIC DNA]</scope>
    <source>
        <strain evidence="1 2">SER00227</strain>
    </source>
</reference>
<gene>
    <name evidence="1" type="ORF">I5U16_11100</name>
</gene>
<evidence type="ECO:0000313" key="2">
    <source>
        <dbReference type="Proteomes" id="UP000635335"/>
    </source>
</evidence>
<protein>
    <submittedName>
        <fullName evidence="1">Uncharacterized protein</fullName>
    </submittedName>
</protein>
<sequence length="129" mass="14693">MNTRKIVSSIFLEIQKEIESLSDVDIKKIESGDFTIALKVVKNTTVQNNDKILSEKAANELLNELKGCKNREIGYEILSNKFKTRKELEFFAKKINVYIMKQDKIDKVKEKIIEGVIGASLRSSVIQGE</sequence>
<dbReference type="EMBL" id="JADUMB010000003">
    <property type="protein sequence ID" value="MBH1920691.1"/>
    <property type="molecule type" value="Genomic_DNA"/>
</dbReference>
<evidence type="ECO:0000313" key="1">
    <source>
        <dbReference type="EMBL" id="MBH1920691.1"/>
    </source>
</evidence>
<keyword evidence="2" id="KW-1185">Reference proteome</keyword>